<keyword evidence="2" id="KW-1185">Reference proteome</keyword>
<name>A0ABR7ATQ6_9PSED</name>
<accession>A0ABR7ATQ6</accession>
<dbReference type="RefSeq" id="WP_187520104.1">
    <property type="nucleotide sequence ID" value="NZ_JACONW010000002.1"/>
</dbReference>
<evidence type="ECO:0000313" key="1">
    <source>
        <dbReference type="EMBL" id="MBC3948304.1"/>
    </source>
</evidence>
<gene>
    <name evidence="1" type="ORF">H8S59_00765</name>
</gene>
<comment type="caution">
    <text evidence="1">The sequence shown here is derived from an EMBL/GenBank/DDBJ whole genome shotgun (WGS) entry which is preliminary data.</text>
</comment>
<sequence>MNREAFEQAYAEDNNCDLDWCQSQRLANGSYLDRYMARAWHWWQRAKEAA</sequence>
<dbReference type="Proteomes" id="UP000651852">
    <property type="component" value="Unassembled WGS sequence"/>
</dbReference>
<dbReference type="EMBL" id="JACONW010000002">
    <property type="protein sequence ID" value="MBC3948304.1"/>
    <property type="molecule type" value="Genomic_DNA"/>
</dbReference>
<evidence type="ECO:0008006" key="3">
    <source>
        <dbReference type="Google" id="ProtNLM"/>
    </source>
</evidence>
<proteinExistence type="predicted"/>
<organism evidence="1 2">
    <name type="scientific">Pseudomonas folii</name>
    <dbReference type="NCBI Taxonomy" id="2762593"/>
    <lineage>
        <taxon>Bacteria</taxon>
        <taxon>Pseudomonadati</taxon>
        <taxon>Pseudomonadota</taxon>
        <taxon>Gammaproteobacteria</taxon>
        <taxon>Pseudomonadales</taxon>
        <taxon>Pseudomonadaceae</taxon>
        <taxon>Pseudomonas</taxon>
    </lineage>
</organism>
<protein>
    <recommendedName>
        <fullName evidence="3">ANR family transcriptional regulator</fullName>
    </recommendedName>
</protein>
<reference evidence="1 2" key="1">
    <citation type="submission" date="2020-08" db="EMBL/GenBank/DDBJ databases">
        <title>Putative novel bacterial strains isolated from necrotic wheat leaf tissues caused by Xanthomonas translucens.</title>
        <authorList>
            <person name="Tambong J.T."/>
        </authorList>
    </citation>
    <scope>NUCLEOTIDE SEQUENCE [LARGE SCALE GENOMIC DNA]</scope>
    <source>
        <strain evidence="1 2">DOAB 1069</strain>
    </source>
</reference>
<evidence type="ECO:0000313" key="2">
    <source>
        <dbReference type="Proteomes" id="UP000651852"/>
    </source>
</evidence>